<dbReference type="CDD" id="cd11304">
    <property type="entry name" value="Cadherin_repeat"/>
    <property type="match status" value="2"/>
</dbReference>
<dbReference type="InterPro" id="IPR015919">
    <property type="entry name" value="Cadherin-like_sf"/>
</dbReference>
<dbReference type="PRINTS" id="PR00205">
    <property type="entry name" value="CADHERIN"/>
</dbReference>
<dbReference type="PANTHER" id="PTHR24026:SF126">
    <property type="entry name" value="PROTOCADHERIN FAT 4"/>
    <property type="match status" value="1"/>
</dbReference>
<dbReference type="GO" id="GO:0005509">
    <property type="term" value="F:calcium ion binding"/>
    <property type="evidence" value="ECO:0007669"/>
    <property type="project" value="UniProtKB-UniRule"/>
</dbReference>
<dbReference type="PROSITE" id="PS00232">
    <property type="entry name" value="CADHERIN_1"/>
    <property type="match status" value="1"/>
</dbReference>
<dbReference type="PANTHER" id="PTHR24026">
    <property type="entry name" value="FAT ATYPICAL CADHERIN-RELATED"/>
    <property type="match status" value="1"/>
</dbReference>
<evidence type="ECO:0000256" key="6">
    <source>
        <dbReference type="ARBA" id="ARBA00023136"/>
    </source>
</evidence>
<evidence type="ECO:0000313" key="12">
    <source>
        <dbReference type="EMBL" id="PVD31839.1"/>
    </source>
</evidence>
<dbReference type="EMBL" id="PZQS01000004">
    <property type="protein sequence ID" value="PVD31839.1"/>
    <property type="molecule type" value="Genomic_DNA"/>
</dbReference>
<dbReference type="AlphaFoldDB" id="A0A2T7PEJ4"/>
<keyword evidence="4 7" id="KW-0106">Calcium</keyword>
<feature type="domain" description="Cadherin" evidence="11">
    <location>
        <begin position="20"/>
        <end position="119"/>
    </location>
</feature>
<proteinExistence type="predicted"/>
<comment type="caution">
    <text evidence="12">The sequence shown here is derived from an EMBL/GenBank/DDBJ whole genome shotgun (WGS) entry which is preliminary data.</text>
</comment>
<sequence>MSLREPQACVSGINLRPVVTNLNTTVKVAEGSTVSYSVAVTDADKYNAILYTVRASPEEGLDYYSVDNNGKVTTRKALDYEYTPLRTVTLYFDISDGFCKAPTSWLTIQITDVNERPKIIPNDIEITVYEGFINIDQFWKVVDPDENEYHTWSRTSTSSDLDVDDDTGSIFSKEEIDIDPNVKSKLYNLKVRVTDKGGLTADAIARITVLDKNDNEPIFDKAVFDVSANECTKPGTILSKVTATDRDSSFQGNDRLFYSGTGRYISVMSDGSVVLTSQCTAGINDDTLAHVTDQGQYPGPLTGVPATVTFSCSVSGVVTSGPSPTRQTVRPLPLFQSPYSSACQPCPTPPEPITTTTTAATSTTYTTSIYTSNTKNGFLDNLAWLVPAILLGIVLLSTLLYLLWRYCSAACTRCCLRRELLKTRSPKVQNVNVKPNEEPNVKPKTSVEKKEELPPPPPEPPCVVHNLLASGKIRILMNTYTDRNQINPPSHTALPASVAKDDEVAAIVLKEEMAEKEAIARERQEKIAKYEKEVNEYNEKIIGVGTQPSPKPPKRKVCNIL</sequence>
<reference evidence="12 13" key="1">
    <citation type="submission" date="2018-04" db="EMBL/GenBank/DDBJ databases">
        <title>The genome of golden apple snail Pomacea canaliculata provides insight into stress tolerance and invasive adaptation.</title>
        <authorList>
            <person name="Liu C."/>
            <person name="Liu B."/>
            <person name="Ren Y."/>
            <person name="Zhang Y."/>
            <person name="Wang H."/>
            <person name="Li S."/>
            <person name="Jiang F."/>
            <person name="Yin L."/>
            <person name="Zhang G."/>
            <person name="Qian W."/>
            <person name="Fan W."/>
        </authorList>
    </citation>
    <scope>NUCLEOTIDE SEQUENCE [LARGE SCALE GENOMIC DNA]</scope>
    <source>
        <strain evidence="12">SZHN2017</strain>
        <tissue evidence="12">Muscle</tissue>
    </source>
</reference>
<dbReference type="GO" id="GO:0007156">
    <property type="term" value="P:homophilic cell adhesion via plasma membrane adhesion molecules"/>
    <property type="evidence" value="ECO:0007669"/>
    <property type="project" value="InterPro"/>
</dbReference>
<evidence type="ECO:0000256" key="2">
    <source>
        <dbReference type="ARBA" id="ARBA00022692"/>
    </source>
</evidence>
<evidence type="ECO:0000256" key="7">
    <source>
        <dbReference type="PROSITE-ProRule" id="PRU00043"/>
    </source>
</evidence>
<name>A0A2T7PEJ4_POMCA</name>
<dbReference type="Proteomes" id="UP000245119">
    <property type="component" value="Linkage Group LG4"/>
</dbReference>
<keyword evidence="5 10" id="KW-1133">Transmembrane helix</keyword>
<dbReference type="SUPFAM" id="SSF49313">
    <property type="entry name" value="Cadherin-like"/>
    <property type="match status" value="3"/>
</dbReference>
<feature type="coiled-coil region" evidence="8">
    <location>
        <begin position="509"/>
        <end position="540"/>
    </location>
</feature>
<dbReference type="PROSITE" id="PS50268">
    <property type="entry name" value="CADHERIN_2"/>
    <property type="match status" value="2"/>
</dbReference>
<protein>
    <recommendedName>
        <fullName evidence="11">Cadherin domain-containing protein</fullName>
    </recommendedName>
</protein>
<evidence type="ECO:0000313" key="13">
    <source>
        <dbReference type="Proteomes" id="UP000245119"/>
    </source>
</evidence>
<keyword evidence="2 10" id="KW-0812">Transmembrane</keyword>
<gene>
    <name evidence="12" type="ORF">C0Q70_07257</name>
</gene>
<comment type="subcellular location">
    <subcellularLocation>
        <location evidence="1">Membrane</location>
    </subcellularLocation>
</comment>
<dbReference type="SMART" id="SM00112">
    <property type="entry name" value="CA"/>
    <property type="match status" value="2"/>
</dbReference>
<dbReference type="GO" id="GO:0005886">
    <property type="term" value="C:plasma membrane"/>
    <property type="evidence" value="ECO:0007669"/>
    <property type="project" value="UniProtKB-SubCell"/>
</dbReference>
<feature type="transmembrane region" description="Helical" evidence="10">
    <location>
        <begin position="382"/>
        <end position="404"/>
    </location>
</feature>
<evidence type="ECO:0000259" key="11">
    <source>
        <dbReference type="PROSITE" id="PS50268"/>
    </source>
</evidence>
<evidence type="ECO:0000256" key="10">
    <source>
        <dbReference type="SAM" id="Phobius"/>
    </source>
</evidence>
<keyword evidence="13" id="KW-1185">Reference proteome</keyword>
<dbReference type="InterPro" id="IPR020894">
    <property type="entry name" value="Cadherin_CS"/>
</dbReference>
<dbReference type="OrthoDB" id="6110751at2759"/>
<keyword evidence="3" id="KW-0677">Repeat</keyword>
<dbReference type="Gene3D" id="2.60.40.60">
    <property type="entry name" value="Cadherins"/>
    <property type="match status" value="3"/>
</dbReference>
<evidence type="ECO:0000256" key="4">
    <source>
        <dbReference type="ARBA" id="ARBA00022837"/>
    </source>
</evidence>
<accession>A0A2T7PEJ4</accession>
<feature type="compositionally biased region" description="Basic and acidic residues" evidence="9">
    <location>
        <begin position="435"/>
        <end position="453"/>
    </location>
</feature>
<feature type="domain" description="Cadherin" evidence="11">
    <location>
        <begin position="141"/>
        <end position="219"/>
    </location>
</feature>
<evidence type="ECO:0000256" key="5">
    <source>
        <dbReference type="ARBA" id="ARBA00022989"/>
    </source>
</evidence>
<keyword evidence="6 10" id="KW-0472">Membrane</keyword>
<evidence type="ECO:0000256" key="9">
    <source>
        <dbReference type="SAM" id="MobiDB-lite"/>
    </source>
</evidence>
<evidence type="ECO:0000256" key="8">
    <source>
        <dbReference type="SAM" id="Coils"/>
    </source>
</evidence>
<organism evidence="12 13">
    <name type="scientific">Pomacea canaliculata</name>
    <name type="common">Golden apple snail</name>
    <dbReference type="NCBI Taxonomy" id="400727"/>
    <lineage>
        <taxon>Eukaryota</taxon>
        <taxon>Metazoa</taxon>
        <taxon>Spiralia</taxon>
        <taxon>Lophotrochozoa</taxon>
        <taxon>Mollusca</taxon>
        <taxon>Gastropoda</taxon>
        <taxon>Caenogastropoda</taxon>
        <taxon>Architaenioglossa</taxon>
        <taxon>Ampullarioidea</taxon>
        <taxon>Ampullariidae</taxon>
        <taxon>Pomacea</taxon>
    </lineage>
</organism>
<keyword evidence="8" id="KW-0175">Coiled coil</keyword>
<evidence type="ECO:0000256" key="1">
    <source>
        <dbReference type="ARBA" id="ARBA00004370"/>
    </source>
</evidence>
<feature type="region of interest" description="Disordered" evidence="9">
    <location>
        <begin position="431"/>
        <end position="461"/>
    </location>
</feature>
<dbReference type="InterPro" id="IPR002126">
    <property type="entry name" value="Cadherin-like_dom"/>
</dbReference>
<evidence type="ECO:0000256" key="3">
    <source>
        <dbReference type="ARBA" id="ARBA00022737"/>
    </source>
</evidence>